<dbReference type="InterPro" id="IPR013134">
    <property type="entry name" value="Zn_hook_RAD50"/>
</dbReference>
<evidence type="ECO:0000313" key="13">
    <source>
        <dbReference type="EMBL" id="KAB1184774.1"/>
    </source>
</evidence>
<evidence type="ECO:0000256" key="4">
    <source>
        <dbReference type="ARBA" id="ARBA00022801"/>
    </source>
</evidence>
<keyword evidence="6" id="KW-0067">ATP-binding</keyword>
<evidence type="ECO:0000256" key="10">
    <source>
        <dbReference type="PROSITE-ProRule" id="PRU00471"/>
    </source>
</evidence>
<dbReference type="GO" id="GO:0005524">
    <property type="term" value="F:ATP binding"/>
    <property type="evidence" value="ECO:0007669"/>
    <property type="project" value="UniProtKB-KW"/>
</dbReference>
<dbReference type="InterPro" id="IPR027417">
    <property type="entry name" value="P-loop_NTPase"/>
</dbReference>
<dbReference type="EMBL" id="VZUS01000006">
    <property type="protein sequence ID" value="KAB1184774.1"/>
    <property type="molecule type" value="Genomic_DNA"/>
</dbReference>
<organism evidence="13">
    <name type="scientific">Haloferax sp. CBA1149</name>
    <dbReference type="NCBI Taxonomy" id="2650753"/>
    <lineage>
        <taxon>Archaea</taxon>
        <taxon>Methanobacteriati</taxon>
        <taxon>Methanobacteriota</taxon>
        <taxon>Stenosarchaea group</taxon>
        <taxon>Halobacteria</taxon>
        <taxon>Halobacteriales</taxon>
        <taxon>Haloferacaceae</taxon>
        <taxon>Haloferax</taxon>
    </lineage>
</organism>
<protein>
    <submittedName>
        <fullName evidence="13">SMC family ATPase</fullName>
    </submittedName>
</protein>
<dbReference type="GO" id="GO:0016887">
    <property type="term" value="F:ATP hydrolysis activity"/>
    <property type="evidence" value="ECO:0007669"/>
    <property type="project" value="InterPro"/>
</dbReference>
<comment type="similarity">
    <text evidence="9">Belongs to the Sph1/Sph2 family.</text>
</comment>
<keyword evidence="3" id="KW-0227">DNA damage</keyword>
<comment type="caution">
    <text evidence="13">The sequence shown here is derived from an EMBL/GenBank/DDBJ whole genome shotgun (WGS) entry which is preliminary data.</text>
</comment>
<dbReference type="RefSeq" id="WP_151139938.1">
    <property type="nucleotide sequence ID" value="NZ_VZUS01000006.1"/>
</dbReference>
<name>A0A643JU23_9EURY</name>
<dbReference type="PROSITE" id="PS51131">
    <property type="entry name" value="ZN_HOOK"/>
    <property type="match status" value="1"/>
</dbReference>
<feature type="region of interest" description="Disordered" evidence="11">
    <location>
        <begin position="285"/>
        <end position="339"/>
    </location>
</feature>
<dbReference type="AlphaFoldDB" id="A0A643JU23"/>
<feature type="compositionally biased region" description="Basic and acidic residues" evidence="11">
    <location>
        <begin position="320"/>
        <end position="332"/>
    </location>
</feature>
<evidence type="ECO:0000256" key="6">
    <source>
        <dbReference type="ARBA" id="ARBA00022840"/>
    </source>
</evidence>
<dbReference type="Pfam" id="PF13476">
    <property type="entry name" value="AAA_23"/>
    <property type="match status" value="1"/>
</dbReference>
<evidence type="ECO:0000256" key="9">
    <source>
        <dbReference type="ARBA" id="ARBA00049666"/>
    </source>
</evidence>
<feature type="region of interest" description="Disordered" evidence="11">
    <location>
        <begin position="454"/>
        <end position="482"/>
    </location>
</feature>
<evidence type="ECO:0000256" key="3">
    <source>
        <dbReference type="ARBA" id="ARBA00022763"/>
    </source>
</evidence>
<keyword evidence="5 10" id="KW-0862">Zinc</keyword>
<evidence type="ECO:0000256" key="1">
    <source>
        <dbReference type="ARBA" id="ARBA00022723"/>
    </source>
</evidence>
<proteinExistence type="inferred from homology"/>
<feature type="region of interest" description="Disordered" evidence="11">
    <location>
        <begin position="528"/>
        <end position="562"/>
    </location>
</feature>
<feature type="domain" description="Zinc-hook" evidence="12">
    <location>
        <begin position="417"/>
        <end position="516"/>
    </location>
</feature>
<evidence type="ECO:0000256" key="2">
    <source>
        <dbReference type="ARBA" id="ARBA00022741"/>
    </source>
</evidence>
<feature type="compositionally biased region" description="Basic and acidic residues" evidence="11">
    <location>
        <begin position="471"/>
        <end position="482"/>
    </location>
</feature>
<dbReference type="GO" id="GO:0046872">
    <property type="term" value="F:metal ion binding"/>
    <property type="evidence" value="ECO:0007669"/>
    <property type="project" value="UniProtKB-UniRule"/>
</dbReference>
<reference evidence="13" key="1">
    <citation type="submission" date="2019-09" db="EMBL/GenBank/DDBJ databases">
        <title>Genomic analysis of Haloferax sp. CBA1149.</title>
        <authorList>
            <person name="Roh S.W."/>
        </authorList>
    </citation>
    <scope>NUCLEOTIDE SEQUENCE</scope>
    <source>
        <strain evidence="13">CBA1149</strain>
    </source>
</reference>
<dbReference type="Gene3D" id="3.40.50.300">
    <property type="entry name" value="P-loop containing nucleotide triphosphate hydrolases"/>
    <property type="match status" value="2"/>
</dbReference>
<dbReference type="InterPro" id="IPR038729">
    <property type="entry name" value="Rad50/SbcC_AAA"/>
</dbReference>
<keyword evidence="4" id="KW-0378">Hydrolase</keyword>
<dbReference type="PANTHER" id="PTHR32114">
    <property type="entry name" value="ABC TRANSPORTER ABCH.3"/>
    <property type="match status" value="1"/>
</dbReference>
<evidence type="ECO:0000256" key="11">
    <source>
        <dbReference type="SAM" id="MobiDB-lite"/>
    </source>
</evidence>
<gene>
    <name evidence="13" type="ORF">Hfx1149_17060</name>
</gene>
<evidence type="ECO:0000256" key="8">
    <source>
        <dbReference type="ARBA" id="ARBA00023204"/>
    </source>
</evidence>
<accession>A0A643JU23</accession>
<evidence type="ECO:0000256" key="5">
    <source>
        <dbReference type="ARBA" id="ARBA00022833"/>
    </source>
</evidence>
<keyword evidence="1 10" id="KW-0479">Metal-binding</keyword>
<evidence type="ECO:0000259" key="12">
    <source>
        <dbReference type="PROSITE" id="PS51131"/>
    </source>
</evidence>
<dbReference type="GO" id="GO:0006302">
    <property type="term" value="P:double-strand break repair"/>
    <property type="evidence" value="ECO:0007669"/>
    <property type="project" value="InterPro"/>
</dbReference>
<keyword evidence="7" id="KW-0175">Coiled coil</keyword>
<dbReference type="PANTHER" id="PTHR32114:SF2">
    <property type="entry name" value="ABC TRANSPORTER ABCH.3"/>
    <property type="match status" value="1"/>
</dbReference>
<keyword evidence="8" id="KW-0234">DNA repair</keyword>
<dbReference type="Gene3D" id="1.10.287.510">
    <property type="entry name" value="Helix hairpin bin"/>
    <property type="match status" value="1"/>
</dbReference>
<feature type="binding site" evidence="10">
    <location>
        <position position="464"/>
    </location>
    <ligand>
        <name>Zn(2+)</name>
        <dbReference type="ChEBI" id="CHEBI:29105"/>
    </ligand>
</feature>
<feature type="compositionally biased region" description="Basic and acidic residues" evidence="11">
    <location>
        <begin position="528"/>
        <end position="547"/>
    </location>
</feature>
<feature type="compositionally biased region" description="Basic and acidic residues" evidence="11">
    <location>
        <begin position="289"/>
        <end position="310"/>
    </location>
</feature>
<dbReference type="SUPFAM" id="SSF52540">
    <property type="entry name" value="P-loop containing nucleoside triphosphate hydrolases"/>
    <property type="match status" value="2"/>
</dbReference>
<keyword evidence="2" id="KW-0547">Nucleotide-binding</keyword>
<sequence length="903" mass="102910">MKILGVTLENIKSYEDRTEVPLQEGVTAILGENGSGKSTIQEAIGFALFDSLPFNNNEFVREGASSGIVEVIIELDEGKEGQRYRVTRSAGYSKYGVARYDSQNDEWINQDIDSKKGLVDWLCAKFNLEDGDELSKLWESCLGVPQTRFLSDFAQTARNRQKTFDELLGIDAYENSWNVLKGVPDEIEAERRRVREDIRELTGEVQSLPKEREEKRKLEEEVEQISGEIESARSELSEVEERHEELDDISERITELETKIQQKEQAIEAKENALGDAENELEAAQQAADKCEAAREGYEQYDEAKERQDQLEDDLSELNQLREERQERDGKLGRLQTQKETLQEQVEKYEQAKENIDTHESDKDRYEELDERISDLESDRKTVERLRGEIDSLDTDARDDLDELRRTIETIEEIETEAAEVADAGGLRDRKSEVKGGLASLNSEESELRERLENLRDADADSPCPTCGKPLEGEHRTKTIEEREGRLEEIQEERQAFNEELSELQDELEEAKRVETRVAQLDMHKSRAGELREDLGDLAKKREETREQITSLTEGIEQMPDLEDERDSLEAAKDAYRTATVQAKEYADAPDKLVDVEESIESVEAEMAQLDEEIAEFGDVEDELESVKGVLKESEDDYRQFERNRQTANKLEAREEAVAEIEQALANLREEHDLLNEDFQDERESFDEDEYESLSKDIEKLKGRINTLNGTKSAKEEELKGVAATVEDLEEKLSERKEAIEKLRELAADQQFATWVRDNVRAAGPKMRDVITDRIGKRADTIFRSIRGRKAEQLEWTSDYDIVVVDADVRKSFSTLSGGEKMAAALAVRLAILEQISGLGIAFLDEPTANLDEDKKANLVAQLNGLDAFEQLTVISHDSTFDSMTDYSVTIEKPNQTSEVMSD</sequence>
<evidence type="ECO:0000256" key="7">
    <source>
        <dbReference type="ARBA" id="ARBA00023054"/>
    </source>
</evidence>
<feature type="binding site" evidence="10">
    <location>
        <position position="467"/>
    </location>
    <ligand>
        <name>Zn(2+)</name>
        <dbReference type="ChEBI" id="CHEBI:29105"/>
    </ligand>
</feature>